<comment type="caution">
    <text evidence="2">The sequence shown here is derived from an EMBL/GenBank/DDBJ whole genome shotgun (WGS) entry which is preliminary data.</text>
</comment>
<gene>
    <name evidence="2" type="ORF">GRI48_11030</name>
</gene>
<protein>
    <submittedName>
        <fullName evidence="2">Uncharacterized protein</fullName>
    </submittedName>
</protein>
<dbReference type="AlphaFoldDB" id="A0A844YJ68"/>
<reference evidence="2 3" key="1">
    <citation type="submission" date="2019-12" db="EMBL/GenBank/DDBJ databases">
        <title>Genomic-based taxomic classification of the family Erythrobacteraceae.</title>
        <authorList>
            <person name="Xu L."/>
        </authorList>
    </citation>
    <scope>NUCLEOTIDE SEQUENCE [LARGE SCALE GENOMIC DNA]</scope>
    <source>
        <strain evidence="2 3">MCCC 1A09965</strain>
    </source>
</reference>
<name>A0A844YJ68_9SPHN</name>
<feature type="region of interest" description="Disordered" evidence="1">
    <location>
        <begin position="42"/>
        <end position="63"/>
    </location>
</feature>
<keyword evidence="3" id="KW-1185">Reference proteome</keyword>
<evidence type="ECO:0000313" key="2">
    <source>
        <dbReference type="EMBL" id="MXO63545.1"/>
    </source>
</evidence>
<dbReference type="OrthoDB" id="7410446at2"/>
<organism evidence="2 3">
    <name type="scientific">Qipengyuania oceanensis</name>
    <dbReference type="NCBI Taxonomy" id="1463597"/>
    <lineage>
        <taxon>Bacteria</taxon>
        <taxon>Pseudomonadati</taxon>
        <taxon>Pseudomonadota</taxon>
        <taxon>Alphaproteobacteria</taxon>
        <taxon>Sphingomonadales</taxon>
        <taxon>Erythrobacteraceae</taxon>
        <taxon>Qipengyuania</taxon>
    </lineage>
</organism>
<sequence>MNKFLFDHQLAAMKADRSGSAEERVAAADMVGGRAKQLAEWRKANGLSDRGWPTDERTPSEEQ</sequence>
<dbReference type="Proteomes" id="UP000445582">
    <property type="component" value="Unassembled WGS sequence"/>
</dbReference>
<proteinExistence type="predicted"/>
<accession>A0A844YJ68</accession>
<dbReference type="EMBL" id="WTYN01000002">
    <property type="protein sequence ID" value="MXO63545.1"/>
    <property type="molecule type" value="Genomic_DNA"/>
</dbReference>
<evidence type="ECO:0000256" key="1">
    <source>
        <dbReference type="SAM" id="MobiDB-lite"/>
    </source>
</evidence>
<evidence type="ECO:0000313" key="3">
    <source>
        <dbReference type="Proteomes" id="UP000445582"/>
    </source>
</evidence>
<feature type="compositionally biased region" description="Basic and acidic residues" evidence="1">
    <location>
        <begin position="52"/>
        <end position="63"/>
    </location>
</feature>